<keyword evidence="1 2" id="KW-0732">Signal</keyword>
<feature type="signal peptide" evidence="2">
    <location>
        <begin position="1"/>
        <end position="20"/>
    </location>
</feature>
<dbReference type="AlphaFoldDB" id="A0A4R6YI45"/>
<dbReference type="GO" id="GO:0006508">
    <property type="term" value="P:proteolysis"/>
    <property type="evidence" value="ECO:0007669"/>
    <property type="project" value="InterPro"/>
</dbReference>
<evidence type="ECO:0000256" key="2">
    <source>
        <dbReference type="SAM" id="SignalP"/>
    </source>
</evidence>
<accession>A0A4R6YI45</accession>
<dbReference type="InterPro" id="IPR029058">
    <property type="entry name" value="AB_hydrolase_fold"/>
</dbReference>
<dbReference type="GO" id="GO:0008236">
    <property type="term" value="F:serine-type peptidase activity"/>
    <property type="evidence" value="ECO:0007669"/>
    <property type="project" value="InterPro"/>
</dbReference>
<dbReference type="InterPro" id="IPR050955">
    <property type="entry name" value="Plant_Biomass_Hydrol_Est"/>
</dbReference>
<keyword evidence="5" id="KW-1185">Reference proteome</keyword>
<name>A0A4R6YI45_9GAMM</name>
<feature type="chain" id="PRO_5020724431" evidence="2">
    <location>
        <begin position="21"/>
        <end position="258"/>
    </location>
</feature>
<evidence type="ECO:0000313" key="4">
    <source>
        <dbReference type="EMBL" id="TDR36330.1"/>
    </source>
</evidence>
<dbReference type="PANTHER" id="PTHR43037">
    <property type="entry name" value="UNNAMED PRODUCT-RELATED"/>
    <property type="match status" value="1"/>
</dbReference>
<sequence>MRTLVLLSLLVGGSAGAAQAVDDAELAKYWSRDALHVPYRALLTARPARGEHVPLVVFLHGDWQDGEDNEAQLDGYGNGSMQLIDQARKAGTPLLYIAPQTTDGYWPPERVAAAIRDAVHTFPVDTQRIVITGISDGGTGVWDTLKRYPKCFAAGVPMSGMTEPSGLRHIAQIPQWIFHGAEDDDTDIEWGYGGAQVGSRVIVRGLRAFGGAPKYTEYAGEKHVIWSRAYNEAELLPWILAQRLPYPGCFVRRDRQDD</sequence>
<dbReference type="PANTHER" id="PTHR43037:SF1">
    <property type="entry name" value="BLL1128 PROTEIN"/>
    <property type="match status" value="1"/>
</dbReference>
<evidence type="ECO:0000256" key="1">
    <source>
        <dbReference type="ARBA" id="ARBA00022729"/>
    </source>
</evidence>
<reference evidence="4 5" key="1">
    <citation type="submission" date="2019-03" db="EMBL/GenBank/DDBJ databases">
        <title>Genomic Encyclopedia of Type Strains, Phase IV (KMG-IV): sequencing the most valuable type-strain genomes for metagenomic binning, comparative biology and taxonomic classification.</title>
        <authorList>
            <person name="Goeker M."/>
        </authorList>
    </citation>
    <scope>NUCLEOTIDE SEQUENCE [LARGE SCALE GENOMIC DNA]</scope>
    <source>
        <strain evidence="4 5">DSM 21667</strain>
    </source>
</reference>
<proteinExistence type="predicted"/>
<organism evidence="4 5">
    <name type="scientific">Tahibacter aquaticus</name>
    <dbReference type="NCBI Taxonomy" id="520092"/>
    <lineage>
        <taxon>Bacteria</taxon>
        <taxon>Pseudomonadati</taxon>
        <taxon>Pseudomonadota</taxon>
        <taxon>Gammaproteobacteria</taxon>
        <taxon>Lysobacterales</taxon>
        <taxon>Rhodanobacteraceae</taxon>
        <taxon>Tahibacter</taxon>
    </lineage>
</organism>
<dbReference type="Pfam" id="PF00326">
    <property type="entry name" value="Peptidase_S9"/>
    <property type="match status" value="1"/>
</dbReference>
<dbReference type="EMBL" id="SNZH01000029">
    <property type="protein sequence ID" value="TDR36330.1"/>
    <property type="molecule type" value="Genomic_DNA"/>
</dbReference>
<gene>
    <name evidence="4" type="ORF">DFR29_12911</name>
</gene>
<dbReference type="InterPro" id="IPR001375">
    <property type="entry name" value="Peptidase_S9_cat"/>
</dbReference>
<dbReference type="Proteomes" id="UP000295293">
    <property type="component" value="Unassembled WGS sequence"/>
</dbReference>
<dbReference type="Gene3D" id="3.40.50.1820">
    <property type="entry name" value="alpha/beta hydrolase"/>
    <property type="match status" value="1"/>
</dbReference>
<evidence type="ECO:0000259" key="3">
    <source>
        <dbReference type="Pfam" id="PF00326"/>
    </source>
</evidence>
<dbReference type="SUPFAM" id="SSF53474">
    <property type="entry name" value="alpha/beta-Hydrolases"/>
    <property type="match status" value="1"/>
</dbReference>
<comment type="caution">
    <text evidence="4">The sequence shown here is derived from an EMBL/GenBank/DDBJ whole genome shotgun (WGS) entry which is preliminary data.</text>
</comment>
<protein>
    <submittedName>
        <fullName evidence="4">Prolyl oligopeptidase family protein</fullName>
    </submittedName>
</protein>
<feature type="domain" description="Peptidase S9 prolyl oligopeptidase catalytic" evidence="3">
    <location>
        <begin position="110"/>
        <end position="184"/>
    </location>
</feature>
<evidence type="ECO:0000313" key="5">
    <source>
        <dbReference type="Proteomes" id="UP000295293"/>
    </source>
</evidence>